<comment type="similarity">
    <text evidence="1">Belongs to the cycloisomerase 2 family.</text>
</comment>
<protein>
    <submittedName>
        <fullName evidence="2">6-phosphogluconolactonase</fullName>
    </submittedName>
</protein>
<dbReference type="OrthoDB" id="9790815at2"/>
<dbReference type="GO" id="GO:0005829">
    <property type="term" value="C:cytosol"/>
    <property type="evidence" value="ECO:0007669"/>
    <property type="project" value="TreeGrafter"/>
</dbReference>
<proteinExistence type="inferred from homology"/>
<dbReference type="InterPro" id="IPR015943">
    <property type="entry name" value="WD40/YVTN_repeat-like_dom_sf"/>
</dbReference>
<evidence type="ECO:0000313" key="2">
    <source>
        <dbReference type="EMBL" id="REG25548.1"/>
    </source>
</evidence>
<name>A0A3E0B0R6_9STAP</name>
<dbReference type="PANTHER" id="PTHR30344">
    <property type="entry name" value="6-PHOSPHOGLUCONOLACTONASE-RELATED"/>
    <property type="match status" value="1"/>
</dbReference>
<evidence type="ECO:0000256" key="1">
    <source>
        <dbReference type="ARBA" id="ARBA00005564"/>
    </source>
</evidence>
<dbReference type="Proteomes" id="UP000257076">
    <property type="component" value="Unassembled WGS sequence"/>
</dbReference>
<gene>
    <name evidence="2" type="ORF">DFR63_0588</name>
</gene>
<dbReference type="AlphaFoldDB" id="A0A3E0B0R6"/>
<dbReference type="Pfam" id="PF10282">
    <property type="entry name" value="Lactonase"/>
    <property type="match status" value="1"/>
</dbReference>
<accession>A0A3E0B0R6</accession>
<dbReference type="EMBL" id="QUMW01000009">
    <property type="protein sequence ID" value="REG25548.1"/>
    <property type="molecule type" value="Genomic_DNA"/>
</dbReference>
<dbReference type="InterPro" id="IPR050282">
    <property type="entry name" value="Cycloisomerase_2"/>
</dbReference>
<dbReference type="Gene3D" id="2.130.10.10">
    <property type="entry name" value="YVTN repeat-like/Quinoprotein amine dehydrogenase"/>
    <property type="match status" value="1"/>
</dbReference>
<dbReference type="PANTHER" id="PTHR30344:SF1">
    <property type="entry name" value="6-PHOSPHOGLUCONOLACTONASE"/>
    <property type="match status" value="1"/>
</dbReference>
<evidence type="ECO:0000313" key="3">
    <source>
        <dbReference type="Proteomes" id="UP000257076"/>
    </source>
</evidence>
<reference evidence="2 3" key="1">
    <citation type="submission" date="2018-08" db="EMBL/GenBank/DDBJ databases">
        <title>Genomic Encyclopedia of Type Strains, Phase IV (KMG-IV): sequencing the most valuable type-strain genomes for metagenomic binning, comparative biology and taxonomic classification.</title>
        <authorList>
            <person name="Goeker M."/>
        </authorList>
    </citation>
    <scope>NUCLEOTIDE SEQUENCE [LARGE SCALE GENOMIC DNA]</scope>
    <source>
        <strain evidence="2 3">DSM 17274</strain>
    </source>
</reference>
<dbReference type="RefSeq" id="WP_115884238.1">
    <property type="nucleotide sequence ID" value="NZ_CBCSHX010000001.1"/>
</dbReference>
<organism evidence="2 3">
    <name type="scientific">Jeotgalicoccus halotolerans</name>
    <dbReference type="NCBI Taxonomy" id="157227"/>
    <lineage>
        <taxon>Bacteria</taxon>
        <taxon>Bacillati</taxon>
        <taxon>Bacillota</taxon>
        <taxon>Bacilli</taxon>
        <taxon>Bacillales</taxon>
        <taxon>Staphylococcaceae</taxon>
        <taxon>Jeotgalicoccus</taxon>
    </lineage>
</organism>
<sequence length="336" mass="37256">MIGYIGTYTQEKSKGIYRFNLDTEAGQLSGGDLIKEFQGPLYLNLQNDKLYSLKQDGDTAGIVTFEIENGELKLIEECLPEAENGCYLSPSSDGKYMLDAVYSTGKVRLYKMDDRGAVTERLDVYQVEGSGPHERQDHAHSHFVTETPDGKYFAAVDLGADKIITFKIEEGRLVKVAESKVAPGSGPRHLVFSDAGDYAYIVTELSNEVIAAEYVNGKFTPVAAYSTLPENFTEHSQAATIRKHPNGKYIYVTNRGHNSIAVFEIKDGGQSLDRLQIESSDGNWPRDFNITPDGGYLVCAHEKSHNLVLFKINEDGTISRLDSEIEVPEGIFVDFL</sequence>
<dbReference type="InterPro" id="IPR019405">
    <property type="entry name" value="Lactonase_7-beta_prop"/>
</dbReference>
<dbReference type="GO" id="GO:0017057">
    <property type="term" value="F:6-phosphogluconolactonase activity"/>
    <property type="evidence" value="ECO:0007669"/>
    <property type="project" value="TreeGrafter"/>
</dbReference>
<dbReference type="InterPro" id="IPR011048">
    <property type="entry name" value="Haem_d1_sf"/>
</dbReference>
<keyword evidence="3" id="KW-1185">Reference proteome</keyword>
<comment type="caution">
    <text evidence="2">The sequence shown here is derived from an EMBL/GenBank/DDBJ whole genome shotgun (WGS) entry which is preliminary data.</text>
</comment>
<dbReference type="SUPFAM" id="SSF51004">
    <property type="entry name" value="C-terminal (heme d1) domain of cytochrome cd1-nitrite reductase"/>
    <property type="match status" value="1"/>
</dbReference>